<dbReference type="Gene3D" id="2.40.50.1070">
    <property type="match status" value="1"/>
</dbReference>
<evidence type="ECO:0000256" key="5">
    <source>
        <dbReference type="PROSITE-ProRule" id="PRU10015"/>
    </source>
</evidence>
<dbReference type="PROSITE" id="PS50926">
    <property type="entry name" value="TRAM"/>
    <property type="match status" value="1"/>
</dbReference>
<dbReference type="Proteomes" id="UP001310022">
    <property type="component" value="Unassembled WGS sequence"/>
</dbReference>
<dbReference type="CDD" id="cd02440">
    <property type="entry name" value="AdoMet_MTases"/>
    <property type="match status" value="1"/>
</dbReference>
<evidence type="ECO:0000259" key="6">
    <source>
        <dbReference type="PROSITE" id="PS50926"/>
    </source>
</evidence>
<dbReference type="EMBL" id="BQKE01000001">
    <property type="protein sequence ID" value="GJM60000.1"/>
    <property type="molecule type" value="Genomic_DNA"/>
</dbReference>
<feature type="domain" description="TRAM" evidence="6">
    <location>
        <begin position="3"/>
        <end position="62"/>
    </location>
</feature>
<keyword evidence="2 4" id="KW-0808">Transferase</keyword>
<feature type="binding site" evidence="4">
    <location>
        <position position="329"/>
    </location>
    <ligand>
        <name>S-adenosyl-L-methionine</name>
        <dbReference type="ChEBI" id="CHEBI:59789"/>
    </ligand>
</feature>
<dbReference type="InterPro" id="IPR029063">
    <property type="entry name" value="SAM-dependent_MTases_sf"/>
</dbReference>
<name>A0AAN4VWC5_9BACT</name>
<dbReference type="InterPro" id="IPR030391">
    <property type="entry name" value="MeTrfase_TrmA_CS"/>
</dbReference>
<comment type="caution">
    <text evidence="7">The sequence shown here is derived from an EMBL/GenBank/DDBJ whole genome shotgun (WGS) entry which is preliminary data.</text>
</comment>
<dbReference type="Pfam" id="PF05958">
    <property type="entry name" value="tRNA_U5-meth_tr"/>
    <property type="match status" value="1"/>
</dbReference>
<feature type="binding site" evidence="4">
    <location>
        <position position="399"/>
    </location>
    <ligand>
        <name>S-adenosyl-L-methionine</name>
        <dbReference type="ChEBI" id="CHEBI:59789"/>
    </ligand>
</feature>
<accession>A0AAN4VWC5</accession>
<evidence type="ECO:0000256" key="2">
    <source>
        <dbReference type="ARBA" id="ARBA00022679"/>
    </source>
</evidence>
<dbReference type="GO" id="GO:0070041">
    <property type="term" value="F:rRNA (uridine-C5-)-methyltransferase activity"/>
    <property type="evidence" value="ECO:0007669"/>
    <property type="project" value="TreeGrafter"/>
</dbReference>
<evidence type="ECO:0000256" key="3">
    <source>
        <dbReference type="ARBA" id="ARBA00022691"/>
    </source>
</evidence>
<dbReference type="InterPro" id="IPR012340">
    <property type="entry name" value="NA-bd_OB-fold"/>
</dbReference>
<dbReference type="Pfam" id="PF01938">
    <property type="entry name" value="TRAM"/>
    <property type="match status" value="1"/>
</dbReference>
<feature type="active site" description="Nucleophile" evidence="4">
    <location>
        <position position="426"/>
    </location>
</feature>
<gene>
    <name evidence="7" type="ORF">PEDI_05520</name>
</gene>
<evidence type="ECO:0000256" key="4">
    <source>
        <dbReference type="PROSITE-ProRule" id="PRU01024"/>
    </source>
</evidence>
<keyword evidence="1 4" id="KW-0489">Methyltransferase</keyword>
<evidence type="ECO:0000313" key="7">
    <source>
        <dbReference type="EMBL" id="GJM60000.1"/>
    </source>
</evidence>
<protein>
    <submittedName>
        <fullName evidence="7">23S rRNA (Uracil-5-)-methyltransferase RumA</fullName>
    </submittedName>
</protein>
<dbReference type="InterPro" id="IPR002792">
    <property type="entry name" value="TRAM_dom"/>
</dbReference>
<dbReference type="NCBIfam" id="TIGR00479">
    <property type="entry name" value="rumA"/>
    <property type="match status" value="1"/>
</dbReference>
<dbReference type="SUPFAM" id="SSF53335">
    <property type="entry name" value="S-adenosyl-L-methionine-dependent methyltransferases"/>
    <property type="match status" value="1"/>
</dbReference>
<keyword evidence="3 4" id="KW-0949">S-adenosyl-L-methionine</keyword>
<evidence type="ECO:0000313" key="8">
    <source>
        <dbReference type="Proteomes" id="UP001310022"/>
    </source>
</evidence>
<reference evidence="7 8" key="1">
    <citation type="submission" date="2021-12" db="EMBL/GenBank/DDBJ databases">
        <title>Genome sequencing of bacteria with rrn-lacking chromosome and rrn-plasmid.</title>
        <authorList>
            <person name="Anda M."/>
            <person name="Iwasaki W."/>
        </authorList>
    </citation>
    <scope>NUCLEOTIDE SEQUENCE [LARGE SCALE GENOMIC DNA]</scope>
    <source>
        <strain evidence="7 8">NBRC 15940</strain>
    </source>
</reference>
<feature type="binding site" evidence="4">
    <location>
        <position position="300"/>
    </location>
    <ligand>
        <name>S-adenosyl-L-methionine</name>
        <dbReference type="ChEBI" id="CHEBI:59789"/>
    </ligand>
</feature>
<dbReference type="PROSITE" id="PS01230">
    <property type="entry name" value="TRMA_1"/>
    <property type="match status" value="1"/>
</dbReference>
<dbReference type="GO" id="GO:0070475">
    <property type="term" value="P:rRNA base methylation"/>
    <property type="evidence" value="ECO:0007669"/>
    <property type="project" value="TreeGrafter"/>
</dbReference>
<dbReference type="PROSITE" id="PS01231">
    <property type="entry name" value="TRMA_2"/>
    <property type="match status" value="1"/>
</dbReference>
<feature type="binding site" evidence="4">
    <location>
        <position position="350"/>
    </location>
    <ligand>
        <name>S-adenosyl-L-methionine</name>
        <dbReference type="ChEBI" id="CHEBI:59789"/>
    </ligand>
</feature>
<dbReference type="FunFam" id="3.40.50.150:FF:000009">
    <property type="entry name" value="23S rRNA (Uracil(1939)-C(5))-methyltransferase RlmD"/>
    <property type="match status" value="1"/>
</dbReference>
<organism evidence="7 8">
    <name type="scientific">Persicobacter diffluens</name>
    <dbReference type="NCBI Taxonomy" id="981"/>
    <lineage>
        <taxon>Bacteria</taxon>
        <taxon>Pseudomonadati</taxon>
        <taxon>Bacteroidota</taxon>
        <taxon>Cytophagia</taxon>
        <taxon>Cytophagales</taxon>
        <taxon>Persicobacteraceae</taxon>
        <taxon>Persicobacter</taxon>
    </lineage>
</organism>
<dbReference type="AlphaFoldDB" id="A0AAN4VWC5"/>
<dbReference type="PANTHER" id="PTHR11061:SF30">
    <property type="entry name" value="TRNA (URACIL(54)-C(5))-METHYLTRANSFERASE"/>
    <property type="match status" value="1"/>
</dbReference>
<dbReference type="InterPro" id="IPR010280">
    <property type="entry name" value="U5_MeTrfase_fam"/>
</dbReference>
<dbReference type="Gene3D" id="2.40.50.140">
    <property type="entry name" value="Nucleic acid-binding proteins"/>
    <property type="match status" value="1"/>
</dbReference>
<proteinExistence type="inferred from homology"/>
<dbReference type="RefSeq" id="WP_338235891.1">
    <property type="nucleotide sequence ID" value="NZ_BQKE01000001.1"/>
</dbReference>
<feature type="active site" evidence="5">
    <location>
        <position position="426"/>
    </location>
</feature>
<dbReference type="InterPro" id="IPR030390">
    <property type="entry name" value="MeTrfase_TrmA_AS"/>
</dbReference>
<sequence length="468" mass="53422">MARKKLKDIKGLTIEKVAAEGNCLGHDEEGRIVFVSHAAPGDVMDVRVVKKRKKFIQAAPEVIHTFSDLRQEPLCEHYGLCGGCKWQHLKYEHQVEFKTQVVRETMEHLGKIEIPEIPLALGSEKTEFYRNKMEFSFTNFRWLTKKEIASEENQDRRGLGFHIPGGFDKIIHVNKCWLQPDPSNAIRTAIDTFAKENEIPYYNVKFQEGHLRNVTIRTANTTGQIMVILQVFTDEEKWTLPLVDHLKAEFPEITSLYYVVNKKGNETIFDQELILHHGTPYIEETMEDLTYRVGPKSFYQTNSEQAYQLYSVTRDFAGLTGEEVVYDLYTGTGTIANFVAKKAKQVVGIEYVEAAIEDAKINSEINKVENTLFYAGDMKNVLTDEFAAKHPAPDVVITDPPRAGMDTEVVEMLLKLAPKRIVYVSCNPATQARDLNLLDVKYKVTKIQPVDMFPHTHHIENVVALELK</sequence>
<dbReference type="PANTHER" id="PTHR11061">
    <property type="entry name" value="RNA M5U METHYLTRANSFERASE"/>
    <property type="match status" value="1"/>
</dbReference>
<dbReference type="Gene3D" id="3.40.50.150">
    <property type="entry name" value="Vaccinia Virus protein VP39"/>
    <property type="match status" value="1"/>
</dbReference>
<keyword evidence="8" id="KW-1185">Reference proteome</keyword>
<dbReference type="SUPFAM" id="SSF50249">
    <property type="entry name" value="Nucleic acid-binding proteins"/>
    <property type="match status" value="1"/>
</dbReference>
<comment type="similarity">
    <text evidence="4">Belongs to the class I-like SAM-binding methyltransferase superfamily. RNA M5U methyltransferase family.</text>
</comment>
<dbReference type="PROSITE" id="PS51687">
    <property type="entry name" value="SAM_MT_RNA_M5U"/>
    <property type="match status" value="1"/>
</dbReference>
<evidence type="ECO:0000256" key="1">
    <source>
        <dbReference type="ARBA" id="ARBA00022603"/>
    </source>
</evidence>